<proteinExistence type="predicted"/>
<name>A0A5A5T7B2_9CHLR</name>
<reference evidence="2 3" key="1">
    <citation type="submission" date="2019-01" db="EMBL/GenBank/DDBJ databases">
        <title>Draft genome sequence of Dictyobacter sp. Uno17.</title>
        <authorList>
            <person name="Wang C.M."/>
            <person name="Zheng Y."/>
            <person name="Sakai Y."/>
            <person name="Abe K."/>
            <person name="Yokota A."/>
            <person name="Yabe S."/>
        </authorList>
    </citation>
    <scope>NUCLEOTIDE SEQUENCE [LARGE SCALE GENOMIC DNA]</scope>
    <source>
        <strain evidence="2 3">Uno17</strain>
    </source>
</reference>
<dbReference type="Pfam" id="PF13592">
    <property type="entry name" value="HTH_33"/>
    <property type="match status" value="1"/>
</dbReference>
<feature type="domain" description="Winged helix-turn helix" evidence="1">
    <location>
        <begin position="17"/>
        <end position="73"/>
    </location>
</feature>
<keyword evidence="3" id="KW-1185">Reference proteome</keyword>
<evidence type="ECO:0000313" key="2">
    <source>
        <dbReference type="EMBL" id="GCF07086.1"/>
    </source>
</evidence>
<dbReference type="OrthoDB" id="8479510at2"/>
<dbReference type="Proteomes" id="UP000322530">
    <property type="component" value="Unassembled WGS sequence"/>
</dbReference>
<dbReference type="InterPro" id="IPR025959">
    <property type="entry name" value="Winged_HTH_dom"/>
</dbReference>
<gene>
    <name evidence="2" type="ORF">KDI_06500</name>
</gene>
<comment type="caution">
    <text evidence="2">The sequence shown here is derived from an EMBL/GenBank/DDBJ whole genome shotgun (WGS) entry which is preliminary data.</text>
</comment>
<organism evidence="2 3">
    <name type="scientific">Dictyobacter arantiisoli</name>
    <dbReference type="NCBI Taxonomy" id="2014874"/>
    <lineage>
        <taxon>Bacteria</taxon>
        <taxon>Bacillati</taxon>
        <taxon>Chloroflexota</taxon>
        <taxon>Ktedonobacteria</taxon>
        <taxon>Ktedonobacterales</taxon>
        <taxon>Dictyobacteraceae</taxon>
        <taxon>Dictyobacter</taxon>
    </lineage>
</organism>
<protein>
    <recommendedName>
        <fullName evidence="1">Winged helix-turn helix domain-containing protein</fullName>
    </recommendedName>
</protein>
<sequence>MPALLAKGAEAFGFRGQIWTAERAAQMIQKQFGVNYHPAHCSHLLRAIKYSQQKPIQKATQRDEAAIQRWKDEHIPALKKARPAGICPTGRT</sequence>
<dbReference type="AlphaFoldDB" id="A0A5A5T7B2"/>
<evidence type="ECO:0000313" key="3">
    <source>
        <dbReference type="Proteomes" id="UP000322530"/>
    </source>
</evidence>
<accession>A0A5A5T7B2</accession>
<dbReference type="EMBL" id="BIXY01000005">
    <property type="protein sequence ID" value="GCF07086.1"/>
    <property type="molecule type" value="Genomic_DNA"/>
</dbReference>
<evidence type="ECO:0000259" key="1">
    <source>
        <dbReference type="Pfam" id="PF13592"/>
    </source>
</evidence>